<keyword evidence="3" id="KW-1185">Reference proteome</keyword>
<evidence type="ECO:0000256" key="1">
    <source>
        <dbReference type="SAM" id="SignalP"/>
    </source>
</evidence>
<dbReference type="EMBL" id="JAFREP010000044">
    <property type="protein sequence ID" value="MBO1322831.1"/>
    <property type="molecule type" value="Genomic_DNA"/>
</dbReference>
<comment type="caution">
    <text evidence="2">The sequence shown here is derived from an EMBL/GenBank/DDBJ whole genome shotgun (WGS) entry which is preliminary data.</text>
</comment>
<sequence length="415" mass="44539">MKLKSILCLLAAAFSVCAFAQPSLHFVANSASPGFVSPTEINVAGYTANDYAIFDLELRFNDAGTFRLAGWEGSIVWGSFIFYSPLENVGAANAPFELVTGVGGLPTSQILPADEAGQPTVTTGNNGRGTFRGGAVILNAEQRPDTGTLILGRWRLYPARFHDAVGNTRDVGTCISSEETVRFVANNVSTDRHIIAKEDATAASSTEVTFDDANLTVRLVNATTTRKKLDMDGDDRLTNGDLLPFLRCLFNVTCALTGDDQIQQMDANCDGSKDPGDLLPGVRRLTSSQTRANKNTVHYDLGAGAGTLVLQPAEAVGALFTTSLVPRNGAFGEVSISEEATNKGWNILATEQAGSDQLNITLFNLNGEQALPEVQVSYEAGENMSYYMANTKTFSDDNKPVRFDTSEVSFQTIQK</sequence>
<keyword evidence="1" id="KW-0732">Signal</keyword>
<evidence type="ECO:0000313" key="2">
    <source>
        <dbReference type="EMBL" id="MBO1322831.1"/>
    </source>
</evidence>
<dbReference type="Proteomes" id="UP000664417">
    <property type="component" value="Unassembled WGS sequence"/>
</dbReference>
<proteinExistence type="predicted"/>
<dbReference type="AlphaFoldDB" id="A0A8J7QBZ0"/>
<dbReference type="InterPro" id="IPR018247">
    <property type="entry name" value="EF_Hand_1_Ca_BS"/>
</dbReference>
<evidence type="ECO:0000313" key="3">
    <source>
        <dbReference type="Proteomes" id="UP000664417"/>
    </source>
</evidence>
<protein>
    <submittedName>
        <fullName evidence="2">Uncharacterized protein</fullName>
    </submittedName>
</protein>
<gene>
    <name evidence="2" type="ORF">J3U88_30480</name>
</gene>
<feature type="signal peptide" evidence="1">
    <location>
        <begin position="1"/>
        <end position="20"/>
    </location>
</feature>
<name>A0A8J7QBZ0_9BACT</name>
<organism evidence="2 3">
    <name type="scientific">Acanthopleuribacter pedis</name>
    <dbReference type="NCBI Taxonomy" id="442870"/>
    <lineage>
        <taxon>Bacteria</taxon>
        <taxon>Pseudomonadati</taxon>
        <taxon>Acidobacteriota</taxon>
        <taxon>Holophagae</taxon>
        <taxon>Acanthopleuribacterales</taxon>
        <taxon>Acanthopleuribacteraceae</taxon>
        <taxon>Acanthopleuribacter</taxon>
    </lineage>
</organism>
<dbReference type="RefSeq" id="WP_207862803.1">
    <property type="nucleotide sequence ID" value="NZ_JAFREP010000044.1"/>
</dbReference>
<accession>A0A8J7QBZ0</accession>
<dbReference type="PROSITE" id="PS00018">
    <property type="entry name" value="EF_HAND_1"/>
    <property type="match status" value="1"/>
</dbReference>
<reference evidence="2" key="1">
    <citation type="submission" date="2021-03" db="EMBL/GenBank/DDBJ databases">
        <authorList>
            <person name="Wang G."/>
        </authorList>
    </citation>
    <scope>NUCLEOTIDE SEQUENCE</scope>
    <source>
        <strain evidence="2">KCTC 12899</strain>
    </source>
</reference>
<feature type="chain" id="PRO_5035317030" evidence="1">
    <location>
        <begin position="21"/>
        <end position="415"/>
    </location>
</feature>